<keyword evidence="2" id="KW-1185">Reference proteome</keyword>
<evidence type="ECO:0000313" key="2">
    <source>
        <dbReference type="Proteomes" id="UP000218181"/>
    </source>
</evidence>
<dbReference type="EMBL" id="JXJU01000001">
    <property type="protein sequence ID" value="PCS01277.1"/>
    <property type="molecule type" value="Genomic_DNA"/>
</dbReference>
<comment type="caution">
    <text evidence="1">The sequence shown here is derived from an EMBL/GenBank/DDBJ whole genome shotgun (WGS) entry which is preliminary data.</text>
</comment>
<accession>A0A2A5RPB0</accession>
<name>A0A2A5RPB0_9LACT</name>
<dbReference type="Proteomes" id="UP000218181">
    <property type="component" value="Unassembled WGS sequence"/>
</dbReference>
<gene>
    <name evidence="1" type="ORF">RT41_GL000041</name>
</gene>
<evidence type="ECO:0000313" key="1">
    <source>
        <dbReference type="EMBL" id="PCS01277.1"/>
    </source>
</evidence>
<dbReference type="RefSeq" id="WP_180752656.1">
    <property type="nucleotide sequence ID" value="NZ_BBAL01000001.1"/>
</dbReference>
<dbReference type="AlphaFoldDB" id="A0A2A5RPB0"/>
<proteinExistence type="predicted"/>
<dbReference type="STRING" id="1291764.GCA_001311235_00571"/>
<organism evidence="1 2">
    <name type="scientific">Lactococcus fujiensis JCM 16395</name>
    <dbReference type="NCBI Taxonomy" id="1291764"/>
    <lineage>
        <taxon>Bacteria</taxon>
        <taxon>Bacillati</taxon>
        <taxon>Bacillota</taxon>
        <taxon>Bacilli</taxon>
        <taxon>Lactobacillales</taxon>
        <taxon>Streptococcaceae</taxon>
        <taxon>Lactococcus</taxon>
    </lineage>
</organism>
<protein>
    <submittedName>
        <fullName evidence="1">Uncharacterized protein</fullName>
    </submittedName>
</protein>
<sequence>MSKVQFWDDFSDDNIDEHYLDRARVVLGEATDFIGLKGLYKSLKNNKS</sequence>
<reference evidence="1 2" key="1">
    <citation type="submission" date="2014-12" db="EMBL/GenBank/DDBJ databases">
        <title>Draft genome sequences of 10 type strains of Lactococcus.</title>
        <authorList>
            <person name="Sun Z."/>
            <person name="Zhong Z."/>
            <person name="Liu W."/>
            <person name="Zhang W."/>
            <person name="Zhang H."/>
        </authorList>
    </citation>
    <scope>NUCLEOTIDE SEQUENCE [LARGE SCALE GENOMIC DNA]</scope>
    <source>
        <strain evidence="1 2">JCM 16395</strain>
    </source>
</reference>